<dbReference type="EMBL" id="VOAH01000001">
    <property type="protein sequence ID" value="TVP41849.1"/>
    <property type="molecule type" value="Genomic_DNA"/>
</dbReference>
<reference evidence="1 2" key="1">
    <citation type="journal article" date="2019" name="Front. Microbiol.">
        <title>Ammonia Oxidation by the Arctic Terrestrial Thaumarchaeote Candidatus Nitrosocosmicus arcticus Is Stimulated by Increasing Temperatures.</title>
        <authorList>
            <person name="Alves R.J.E."/>
            <person name="Kerou M."/>
            <person name="Zappe A."/>
            <person name="Bittner R."/>
            <person name="Abby S.S."/>
            <person name="Schmidt H.A."/>
            <person name="Pfeifer K."/>
            <person name="Schleper C."/>
        </authorList>
    </citation>
    <scope>NUCLEOTIDE SEQUENCE [LARGE SCALE GENOMIC DNA]</scope>
    <source>
        <strain evidence="1 2">Kfb</strain>
    </source>
</reference>
<gene>
    <name evidence="1" type="ORF">NARC_10255</name>
</gene>
<dbReference type="Proteomes" id="UP000315289">
    <property type="component" value="Unassembled WGS sequence"/>
</dbReference>
<evidence type="ECO:0000313" key="1">
    <source>
        <dbReference type="EMBL" id="TVP41849.1"/>
    </source>
</evidence>
<evidence type="ECO:0000313" key="2">
    <source>
        <dbReference type="Proteomes" id="UP000315289"/>
    </source>
</evidence>
<accession>A0A557SZ22</accession>
<name>A0A557SZ22_9ARCH</name>
<dbReference type="AlphaFoldDB" id="A0A557SZ22"/>
<comment type="caution">
    <text evidence="1">The sequence shown here is derived from an EMBL/GenBank/DDBJ whole genome shotgun (WGS) entry which is preliminary data.</text>
</comment>
<proteinExistence type="predicted"/>
<keyword evidence="2" id="KW-1185">Reference proteome</keyword>
<sequence>MVSGAFSLLKKGHILIFISTLKLFRKVIRTRLRMHITTSIRSNYRIIALY</sequence>
<organism evidence="1 2">
    <name type="scientific">Candidatus Nitrosocosmicus arcticus</name>
    <dbReference type="NCBI Taxonomy" id="2035267"/>
    <lineage>
        <taxon>Archaea</taxon>
        <taxon>Nitrososphaerota</taxon>
        <taxon>Nitrososphaeria</taxon>
        <taxon>Nitrososphaerales</taxon>
        <taxon>Nitrososphaeraceae</taxon>
        <taxon>Candidatus Nitrosocosmicus</taxon>
    </lineage>
</organism>
<protein>
    <submittedName>
        <fullName evidence="1">Uncharacterized protein</fullName>
    </submittedName>
</protein>